<evidence type="ECO:0000256" key="1">
    <source>
        <dbReference type="ARBA" id="ARBA00022670"/>
    </source>
</evidence>
<dbReference type="Gene3D" id="3.60.20.30">
    <property type="entry name" value="(Glycosyl)asparaginase"/>
    <property type="match status" value="1"/>
</dbReference>
<comment type="caution">
    <text evidence="8">The sequence shown here is derived from an EMBL/GenBank/DDBJ whole genome shotgun (WGS) entry which is preliminary data.</text>
</comment>
<keyword evidence="3" id="KW-0068">Autocatalytic cleavage</keyword>
<dbReference type="InterPro" id="IPR029055">
    <property type="entry name" value="Ntn_hydrolases_N"/>
</dbReference>
<keyword evidence="2" id="KW-0378">Hydrolase</keyword>
<feature type="site" description="Cleavage; by autolysis" evidence="7">
    <location>
        <begin position="173"/>
        <end position="174"/>
    </location>
</feature>
<dbReference type="PANTHER" id="PTHR10188">
    <property type="entry name" value="L-ASPARAGINASE"/>
    <property type="match status" value="1"/>
</dbReference>
<name>A0A5C8K9I9_9BACT</name>
<sequence length="307" mass="32226">MKNIAIALHGGAGTILPASMTPEKEKAYKAGLQHATDAGYAVLAAGGTSLDAVEQAVVSLENCPLFNAGKGAVFTKEGKHEMDAAIMCGQTLAAGAVAGVRGIKNPVTLARAVMERSEYVLLSGSGAEEFARNLELPFAPEAYFNDAYRYKQWQEIRDSENFQLDHSEEKKFGTVGAVALDASGNVAAATSTGGMTNKQFNRVGDTPIIGAGTYANNLTCAISCTGHGEYFLRAVVAYDISCLIEYKGLSLQEACQKVVLEKLVAFGGEGGLVAVDTSGNLALPFNSEGMYRASKAAGQETTVAIYK</sequence>
<feature type="binding site" evidence="6">
    <location>
        <begin position="225"/>
        <end position="228"/>
    </location>
    <ligand>
        <name>substrate</name>
    </ligand>
</feature>
<evidence type="ECO:0000256" key="4">
    <source>
        <dbReference type="ARBA" id="ARBA00069124"/>
    </source>
</evidence>
<evidence type="ECO:0000256" key="2">
    <source>
        <dbReference type="ARBA" id="ARBA00022801"/>
    </source>
</evidence>
<dbReference type="RefSeq" id="WP_147921985.1">
    <property type="nucleotide sequence ID" value="NZ_VRTY01000040.1"/>
</dbReference>
<evidence type="ECO:0000256" key="3">
    <source>
        <dbReference type="ARBA" id="ARBA00022813"/>
    </source>
</evidence>
<evidence type="ECO:0000313" key="9">
    <source>
        <dbReference type="Proteomes" id="UP000321926"/>
    </source>
</evidence>
<dbReference type="FunFam" id="3.60.20.30:FF:000001">
    <property type="entry name" value="Isoaspartyl peptidase/L-asparaginase"/>
    <property type="match status" value="1"/>
</dbReference>
<protein>
    <recommendedName>
        <fullName evidence="4">Isoaspartyl peptidase</fullName>
    </recommendedName>
</protein>
<evidence type="ECO:0000256" key="6">
    <source>
        <dbReference type="PIRSR" id="PIRSR600246-2"/>
    </source>
</evidence>
<dbReference type="Proteomes" id="UP000321926">
    <property type="component" value="Unassembled WGS sequence"/>
</dbReference>
<dbReference type="GO" id="GO:0008233">
    <property type="term" value="F:peptidase activity"/>
    <property type="evidence" value="ECO:0007669"/>
    <property type="project" value="UniProtKB-KW"/>
</dbReference>
<dbReference type="SUPFAM" id="SSF56235">
    <property type="entry name" value="N-terminal nucleophile aminohydrolases (Ntn hydrolases)"/>
    <property type="match status" value="1"/>
</dbReference>
<dbReference type="Pfam" id="PF01112">
    <property type="entry name" value="Asparaginase_2"/>
    <property type="match status" value="1"/>
</dbReference>
<keyword evidence="1" id="KW-0645">Protease</keyword>
<dbReference type="GO" id="GO:0006508">
    <property type="term" value="P:proteolysis"/>
    <property type="evidence" value="ECO:0007669"/>
    <property type="project" value="UniProtKB-KW"/>
</dbReference>
<dbReference type="OrthoDB" id="9780217at2"/>
<organism evidence="8 9">
    <name type="scientific">Pontibacter qinzhouensis</name>
    <dbReference type="NCBI Taxonomy" id="2603253"/>
    <lineage>
        <taxon>Bacteria</taxon>
        <taxon>Pseudomonadati</taxon>
        <taxon>Bacteroidota</taxon>
        <taxon>Cytophagia</taxon>
        <taxon>Cytophagales</taxon>
        <taxon>Hymenobacteraceae</taxon>
        <taxon>Pontibacter</taxon>
    </lineage>
</organism>
<dbReference type="InterPro" id="IPR000246">
    <property type="entry name" value="Peptidase_T2"/>
</dbReference>
<feature type="binding site" evidence="6">
    <location>
        <begin position="202"/>
        <end position="205"/>
    </location>
    <ligand>
        <name>substrate</name>
    </ligand>
</feature>
<dbReference type="EMBL" id="VRTY01000040">
    <property type="protein sequence ID" value="TXK45801.1"/>
    <property type="molecule type" value="Genomic_DNA"/>
</dbReference>
<reference evidence="8 9" key="1">
    <citation type="submission" date="2019-08" db="EMBL/GenBank/DDBJ databases">
        <authorList>
            <person name="Shi S."/>
        </authorList>
    </citation>
    <scope>NUCLEOTIDE SEQUENCE [LARGE SCALE GENOMIC DNA]</scope>
    <source>
        <strain evidence="8 9">GY10130</strain>
    </source>
</reference>
<dbReference type="CDD" id="cd04701">
    <property type="entry name" value="Asparaginase_2"/>
    <property type="match status" value="1"/>
</dbReference>
<gene>
    <name evidence="8" type="ORF">FVR03_11960</name>
</gene>
<evidence type="ECO:0000313" key="8">
    <source>
        <dbReference type="EMBL" id="TXK45801.1"/>
    </source>
</evidence>
<dbReference type="PANTHER" id="PTHR10188:SF6">
    <property type="entry name" value="N(4)-(BETA-N-ACETYLGLUCOSAMINYL)-L-ASPARAGINASE"/>
    <property type="match status" value="1"/>
</dbReference>
<evidence type="ECO:0000256" key="5">
    <source>
        <dbReference type="PIRSR" id="PIRSR600246-1"/>
    </source>
</evidence>
<dbReference type="GO" id="GO:0016811">
    <property type="term" value="F:hydrolase activity, acting on carbon-nitrogen (but not peptide) bonds, in linear amides"/>
    <property type="evidence" value="ECO:0007669"/>
    <property type="project" value="UniProtKB-ARBA"/>
</dbReference>
<feature type="active site" description="Nucleophile" evidence="5">
    <location>
        <position position="174"/>
    </location>
</feature>
<evidence type="ECO:0000256" key="7">
    <source>
        <dbReference type="PIRSR" id="PIRSR600246-3"/>
    </source>
</evidence>
<accession>A0A5C8K9I9</accession>
<proteinExistence type="predicted"/>
<dbReference type="AlphaFoldDB" id="A0A5C8K9I9"/>
<keyword evidence="9" id="KW-1185">Reference proteome</keyword>